<dbReference type="PANTHER" id="PTHR42732:SF1">
    <property type="entry name" value="BETA-MANNOSIDASE"/>
    <property type="match status" value="1"/>
</dbReference>
<dbReference type="Gene3D" id="2.60.120.260">
    <property type="entry name" value="Galactose-binding domain-like"/>
    <property type="match status" value="1"/>
</dbReference>
<accession>A0AAE4AQG1</accession>
<gene>
    <name evidence="6" type="ORF">J3R75_003658</name>
</gene>
<dbReference type="EC" id="3.2.1.31" evidence="6"/>
<dbReference type="InterPro" id="IPR017853">
    <property type="entry name" value="GH"/>
</dbReference>
<dbReference type="SUPFAM" id="SSF51445">
    <property type="entry name" value="(Trans)glycosidases"/>
    <property type="match status" value="1"/>
</dbReference>
<dbReference type="InterPro" id="IPR036156">
    <property type="entry name" value="Beta-gal/glucu_dom_sf"/>
</dbReference>
<keyword evidence="3 6" id="KW-0326">Glycosidase</keyword>
<dbReference type="Pfam" id="PF02836">
    <property type="entry name" value="Glyco_hydro_2_C"/>
    <property type="match status" value="1"/>
</dbReference>
<dbReference type="InterPro" id="IPR006102">
    <property type="entry name" value="Ig-like_GH2"/>
</dbReference>
<dbReference type="InterPro" id="IPR006101">
    <property type="entry name" value="Glyco_hydro_2"/>
</dbReference>
<dbReference type="GO" id="GO:0005975">
    <property type="term" value="P:carbohydrate metabolic process"/>
    <property type="evidence" value="ECO:0007669"/>
    <property type="project" value="InterPro"/>
</dbReference>
<organism evidence="6 7">
    <name type="scientific">Oligosphaera ethanolica</name>
    <dbReference type="NCBI Taxonomy" id="760260"/>
    <lineage>
        <taxon>Bacteria</taxon>
        <taxon>Pseudomonadati</taxon>
        <taxon>Lentisphaerota</taxon>
        <taxon>Oligosphaeria</taxon>
        <taxon>Oligosphaerales</taxon>
        <taxon>Oligosphaeraceae</taxon>
        <taxon>Oligosphaera</taxon>
    </lineage>
</organism>
<dbReference type="Pfam" id="PF00703">
    <property type="entry name" value="Glyco_hydro_2"/>
    <property type="match status" value="1"/>
</dbReference>
<dbReference type="InterPro" id="IPR013783">
    <property type="entry name" value="Ig-like_fold"/>
</dbReference>
<name>A0AAE4AQG1_9BACT</name>
<evidence type="ECO:0000313" key="7">
    <source>
        <dbReference type="Proteomes" id="UP001238163"/>
    </source>
</evidence>
<evidence type="ECO:0000259" key="4">
    <source>
        <dbReference type="Pfam" id="PF00703"/>
    </source>
</evidence>
<feature type="domain" description="Glycoside hydrolase family 2 catalytic" evidence="5">
    <location>
        <begin position="263"/>
        <end position="572"/>
    </location>
</feature>
<evidence type="ECO:0000256" key="3">
    <source>
        <dbReference type="ARBA" id="ARBA00023295"/>
    </source>
</evidence>
<comment type="caution">
    <text evidence="6">The sequence shown here is derived from an EMBL/GenBank/DDBJ whole genome shotgun (WGS) entry which is preliminary data.</text>
</comment>
<dbReference type="InterPro" id="IPR006103">
    <property type="entry name" value="Glyco_hydro_2_cat"/>
</dbReference>
<evidence type="ECO:0000256" key="2">
    <source>
        <dbReference type="ARBA" id="ARBA00022801"/>
    </source>
</evidence>
<dbReference type="SUPFAM" id="SSF49303">
    <property type="entry name" value="beta-Galactosidase/glucuronidase domain"/>
    <property type="match status" value="1"/>
</dbReference>
<dbReference type="PANTHER" id="PTHR42732">
    <property type="entry name" value="BETA-GALACTOSIDASE"/>
    <property type="match status" value="1"/>
</dbReference>
<evidence type="ECO:0000256" key="1">
    <source>
        <dbReference type="ARBA" id="ARBA00007401"/>
    </source>
</evidence>
<keyword evidence="7" id="KW-1185">Reference proteome</keyword>
<dbReference type="Gene3D" id="3.20.20.80">
    <property type="entry name" value="Glycosidases"/>
    <property type="match status" value="1"/>
</dbReference>
<evidence type="ECO:0000259" key="5">
    <source>
        <dbReference type="Pfam" id="PF02836"/>
    </source>
</evidence>
<dbReference type="InterPro" id="IPR008979">
    <property type="entry name" value="Galactose-bd-like_sf"/>
</dbReference>
<comment type="similarity">
    <text evidence="1">Belongs to the glycosyl hydrolase 2 family.</text>
</comment>
<dbReference type="GO" id="GO:0004566">
    <property type="term" value="F:beta-glucuronidase activity"/>
    <property type="evidence" value="ECO:0007669"/>
    <property type="project" value="UniProtKB-EC"/>
</dbReference>
<dbReference type="SUPFAM" id="SSF49785">
    <property type="entry name" value="Galactose-binding domain-like"/>
    <property type="match status" value="1"/>
</dbReference>
<sequence>MNTYPLFPTRPSLCLDGVWDFAWLSDDQKPLADIDATGIVFNEHQAVPGVFDTDVKRYGKRGVGFYRKQLAFACAAGQPLRLRIGGLGLAAKFWFDGQLIASSELAYSSFNIDFNASLAGSTHELIIAVDNRFKPQATPIFAPFFDFYGYGGIYRSVELQALPAAFIERAQVTTLDATAGKIRLSIELGGAVPATFNGTVAFDGSAAQGLSLPVQDGRAVTDLLVPNARLWSPDSPNLHTVTISNDTDCITERFGLRTLVTNGERIVLNGKPLTLKGANRHESHPEFGPVQNPHLIMGDLLLLKNMGANFVRCVHYPQDQMFFDICDEVGMLAWQESMGWNNTEPSTKDPHFFALQVEQTRLMVNNGMNHPSIILWGFLNECCSETAGGRVLYQTLADTIRQRDPKFLVTYACNRTHANPDGTPADICFDLCDVVAFNTYPGWIGGKCTWLDESASLIAPEIIRIAALAQQPALKGKPAIMSEMGCCALYGFHDMANAQWAEEYQADYVSEVCRQVFGNGRFMGLAIWQFCDTRSYVNAAPGVRSKPRGFNCAGLVDEYRRPKLSYWAIQKLYRDLP</sequence>
<dbReference type="EMBL" id="JAUSVL010000001">
    <property type="protein sequence ID" value="MDQ0291551.1"/>
    <property type="molecule type" value="Genomic_DNA"/>
</dbReference>
<keyword evidence="2 6" id="KW-0378">Hydrolase</keyword>
<dbReference type="AlphaFoldDB" id="A0AAE4AQG1"/>
<evidence type="ECO:0000313" key="6">
    <source>
        <dbReference type="EMBL" id="MDQ0291551.1"/>
    </source>
</evidence>
<proteinExistence type="inferred from homology"/>
<dbReference type="Proteomes" id="UP001238163">
    <property type="component" value="Unassembled WGS sequence"/>
</dbReference>
<dbReference type="RefSeq" id="WP_307264495.1">
    <property type="nucleotide sequence ID" value="NZ_JAUSVL010000001.1"/>
</dbReference>
<dbReference type="Gene3D" id="2.60.40.10">
    <property type="entry name" value="Immunoglobulins"/>
    <property type="match status" value="1"/>
</dbReference>
<feature type="domain" description="Glycoside hydrolase family 2 immunoglobulin-like beta-sandwich" evidence="4">
    <location>
        <begin position="166"/>
        <end position="257"/>
    </location>
</feature>
<reference evidence="6" key="1">
    <citation type="submission" date="2023-07" db="EMBL/GenBank/DDBJ databases">
        <title>Genomic Encyclopedia of Type Strains, Phase IV (KMG-IV): sequencing the most valuable type-strain genomes for metagenomic binning, comparative biology and taxonomic classification.</title>
        <authorList>
            <person name="Goeker M."/>
        </authorList>
    </citation>
    <scope>NUCLEOTIDE SEQUENCE</scope>
    <source>
        <strain evidence="6">DSM 24202</strain>
    </source>
</reference>
<dbReference type="InterPro" id="IPR051913">
    <property type="entry name" value="GH2_Domain-Containing"/>
</dbReference>
<dbReference type="PRINTS" id="PR00132">
    <property type="entry name" value="GLHYDRLASE2"/>
</dbReference>
<protein>
    <submittedName>
        <fullName evidence="6">Beta-glucuronidase</fullName>
        <ecNumber evidence="6">3.2.1.31</ecNumber>
    </submittedName>
</protein>